<sequence length="151" mass="17023">MKLTEWFVFKGTIATEIKTKQASSFWVFHKLWLPYIGTKGVASWAISPVQSVSNDDPKYQMLFVPWSAKLLGRRKKNTGVGVTKPCDDVNVLNDVESLDFVRLIDADKHDGIDVFEMIPIMKGKTNELVVDAGHISIVASMGVNWRPWVEV</sequence>
<comment type="caution">
    <text evidence="1">The sequence shown here is derived from an EMBL/GenBank/DDBJ whole genome shotgun (WGS) entry which is preliminary data.</text>
</comment>
<reference evidence="1" key="1">
    <citation type="journal article" date="2019" name="bioRxiv">
        <title>The Genome of the Zebra Mussel, Dreissena polymorpha: A Resource for Invasive Species Research.</title>
        <authorList>
            <person name="McCartney M.A."/>
            <person name="Auch B."/>
            <person name="Kono T."/>
            <person name="Mallez S."/>
            <person name="Zhang Y."/>
            <person name="Obille A."/>
            <person name="Becker A."/>
            <person name="Abrahante J.E."/>
            <person name="Garbe J."/>
            <person name="Badalamenti J.P."/>
            <person name="Herman A."/>
            <person name="Mangelson H."/>
            <person name="Liachko I."/>
            <person name="Sullivan S."/>
            <person name="Sone E.D."/>
            <person name="Koren S."/>
            <person name="Silverstein K.A.T."/>
            <person name="Beckman K.B."/>
            <person name="Gohl D.M."/>
        </authorList>
    </citation>
    <scope>NUCLEOTIDE SEQUENCE</scope>
    <source>
        <strain evidence="1">Duluth1</strain>
        <tissue evidence="1">Whole animal</tissue>
    </source>
</reference>
<dbReference type="Proteomes" id="UP000828390">
    <property type="component" value="Unassembled WGS sequence"/>
</dbReference>
<dbReference type="EMBL" id="JAIWYP010000008">
    <property type="protein sequence ID" value="KAH3779702.1"/>
    <property type="molecule type" value="Genomic_DNA"/>
</dbReference>
<gene>
    <name evidence="1" type="ORF">DPMN_157508</name>
</gene>
<proteinExistence type="predicted"/>
<dbReference type="AlphaFoldDB" id="A0A9D4EKM0"/>
<evidence type="ECO:0000313" key="2">
    <source>
        <dbReference type="Proteomes" id="UP000828390"/>
    </source>
</evidence>
<keyword evidence="2" id="KW-1185">Reference proteome</keyword>
<name>A0A9D4EKM0_DREPO</name>
<evidence type="ECO:0000313" key="1">
    <source>
        <dbReference type="EMBL" id="KAH3779702.1"/>
    </source>
</evidence>
<protein>
    <submittedName>
        <fullName evidence="1">Uncharacterized protein</fullName>
    </submittedName>
</protein>
<reference evidence="1" key="2">
    <citation type="submission" date="2020-11" db="EMBL/GenBank/DDBJ databases">
        <authorList>
            <person name="McCartney M.A."/>
            <person name="Auch B."/>
            <person name="Kono T."/>
            <person name="Mallez S."/>
            <person name="Becker A."/>
            <person name="Gohl D.M."/>
            <person name="Silverstein K.A.T."/>
            <person name="Koren S."/>
            <person name="Bechman K.B."/>
            <person name="Herman A."/>
            <person name="Abrahante J.E."/>
            <person name="Garbe J."/>
        </authorList>
    </citation>
    <scope>NUCLEOTIDE SEQUENCE</scope>
    <source>
        <strain evidence="1">Duluth1</strain>
        <tissue evidence="1">Whole animal</tissue>
    </source>
</reference>
<accession>A0A9D4EKM0</accession>
<organism evidence="1 2">
    <name type="scientific">Dreissena polymorpha</name>
    <name type="common">Zebra mussel</name>
    <name type="synonym">Mytilus polymorpha</name>
    <dbReference type="NCBI Taxonomy" id="45954"/>
    <lineage>
        <taxon>Eukaryota</taxon>
        <taxon>Metazoa</taxon>
        <taxon>Spiralia</taxon>
        <taxon>Lophotrochozoa</taxon>
        <taxon>Mollusca</taxon>
        <taxon>Bivalvia</taxon>
        <taxon>Autobranchia</taxon>
        <taxon>Heteroconchia</taxon>
        <taxon>Euheterodonta</taxon>
        <taxon>Imparidentia</taxon>
        <taxon>Neoheterodontei</taxon>
        <taxon>Myida</taxon>
        <taxon>Dreissenoidea</taxon>
        <taxon>Dreissenidae</taxon>
        <taxon>Dreissena</taxon>
    </lineage>
</organism>